<feature type="transmembrane region" description="Helical" evidence="1">
    <location>
        <begin position="54"/>
        <end position="79"/>
    </location>
</feature>
<organism evidence="3 4">
    <name type="scientific">Euzebya pacifica</name>
    <dbReference type="NCBI Taxonomy" id="1608957"/>
    <lineage>
        <taxon>Bacteria</taxon>
        <taxon>Bacillati</taxon>
        <taxon>Actinomycetota</taxon>
        <taxon>Nitriliruptoria</taxon>
        <taxon>Euzebyales</taxon>
    </lineage>
</organism>
<proteinExistence type="predicted"/>
<dbReference type="InterPro" id="IPR003675">
    <property type="entry name" value="Rce1/LyrA-like_dom"/>
</dbReference>
<feature type="transmembrane region" description="Helical" evidence="1">
    <location>
        <begin position="107"/>
        <end position="125"/>
    </location>
</feature>
<gene>
    <name evidence="3" type="ORF">DVS28_b0088</name>
</gene>
<dbReference type="Proteomes" id="UP000264006">
    <property type="component" value="Plasmid pEDY32-46I"/>
</dbReference>
<feature type="transmembrane region" description="Helical" evidence="1">
    <location>
        <begin position="179"/>
        <end position="198"/>
    </location>
</feature>
<sequence>MIALSFVLGADLGPQAGLLAVSGTAGLGALTGAARHGRHGLRGLIGRVPDLADLGASVRLGVIAWMALTFVLGGAAIGIEQLLDIEILNTNQDDIARLAGGTGPGPAAVAVSIMLAAPICEELLFRGVLLGWAANRWGRTVGTVVSAAVFGAVHAQPYTGLVTALLGAALARMTLDRGGVLPAVVAHATFNTIGFAFIRLTP</sequence>
<protein>
    <submittedName>
        <fullName evidence="3">CAAX amino terminal protease family protein</fullName>
    </submittedName>
</protein>
<evidence type="ECO:0000259" key="2">
    <source>
        <dbReference type="Pfam" id="PF02517"/>
    </source>
</evidence>
<keyword evidence="4" id="KW-1185">Reference proteome</keyword>
<dbReference type="Pfam" id="PF02517">
    <property type="entry name" value="Rce1-like"/>
    <property type="match status" value="1"/>
</dbReference>
<feature type="transmembrane region" description="Helical" evidence="1">
    <location>
        <begin position="12"/>
        <end position="33"/>
    </location>
</feature>
<keyword evidence="3" id="KW-0645">Protease</keyword>
<dbReference type="GO" id="GO:0006508">
    <property type="term" value="P:proteolysis"/>
    <property type="evidence" value="ECO:0007669"/>
    <property type="project" value="UniProtKB-KW"/>
</dbReference>
<keyword evidence="1" id="KW-0472">Membrane</keyword>
<evidence type="ECO:0000256" key="1">
    <source>
        <dbReference type="SAM" id="Phobius"/>
    </source>
</evidence>
<dbReference type="AlphaFoldDB" id="A0A346Y5W1"/>
<evidence type="ECO:0000313" key="4">
    <source>
        <dbReference type="Proteomes" id="UP000264006"/>
    </source>
</evidence>
<dbReference type="KEGG" id="euz:DVS28_b0088"/>
<dbReference type="RefSeq" id="WP_164711073.1">
    <property type="nucleotide sequence ID" value="NZ_CP031166.1"/>
</dbReference>
<dbReference type="PANTHER" id="PTHR36435:SF1">
    <property type="entry name" value="CAAX AMINO TERMINAL PROTEASE FAMILY PROTEIN"/>
    <property type="match status" value="1"/>
</dbReference>
<reference evidence="3 4" key="1">
    <citation type="submission" date="2018-09" db="EMBL/GenBank/DDBJ databases">
        <title>Complete genome sequence of Euzebya sp. DY32-46 isolated from seawater of Pacific Ocean.</title>
        <authorList>
            <person name="Xu L."/>
            <person name="Wu Y.-H."/>
            <person name="Xu X.-W."/>
        </authorList>
    </citation>
    <scope>NUCLEOTIDE SEQUENCE [LARGE SCALE GENOMIC DNA]</scope>
    <source>
        <strain evidence="3 4">DY32-46</strain>
        <plasmid evidence="4">pedy32-46i</plasmid>
    </source>
</reference>
<keyword evidence="1" id="KW-0812">Transmembrane</keyword>
<dbReference type="EMBL" id="CP031166">
    <property type="protein sequence ID" value="AXV09858.1"/>
    <property type="molecule type" value="Genomic_DNA"/>
</dbReference>
<feature type="domain" description="CAAX prenyl protease 2/Lysostaphin resistance protein A-like" evidence="2">
    <location>
        <begin position="106"/>
        <end position="193"/>
    </location>
</feature>
<keyword evidence="3" id="KW-0378">Hydrolase</keyword>
<evidence type="ECO:0000313" key="3">
    <source>
        <dbReference type="EMBL" id="AXV09858.1"/>
    </source>
</evidence>
<keyword evidence="3" id="KW-0614">Plasmid</keyword>
<dbReference type="PANTHER" id="PTHR36435">
    <property type="entry name" value="SLR1288 PROTEIN"/>
    <property type="match status" value="1"/>
</dbReference>
<geneLocation type="plasmid" evidence="4">
    <name>pedy32-46i</name>
</geneLocation>
<name>A0A346Y5W1_9ACTN</name>
<dbReference type="GO" id="GO:0004175">
    <property type="term" value="F:endopeptidase activity"/>
    <property type="evidence" value="ECO:0007669"/>
    <property type="project" value="UniProtKB-ARBA"/>
</dbReference>
<dbReference type="GO" id="GO:0080120">
    <property type="term" value="P:CAAX-box protein maturation"/>
    <property type="evidence" value="ECO:0007669"/>
    <property type="project" value="UniProtKB-ARBA"/>
</dbReference>
<accession>A0A346Y5W1</accession>
<dbReference type="InterPro" id="IPR052710">
    <property type="entry name" value="CAAX_protease"/>
</dbReference>
<keyword evidence="1" id="KW-1133">Transmembrane helix</keyword>
<feature type="transmembrane region" description="Helical" evidence="1">
    <location>
        <begin position="137"/>
        <end position="159"/>
    </location>
</feature>